<dbReference type="PROSITE" id="PS51787">
    <property type="entry name" value="LON_N"/>
    <property type="match status" value="1"/>
</dbReference>
<feature type="compositionally biased region" description="Polar residues" evidence="5">
    <location>
        <begin position="246"/>
        <end position="256"/>
    </location>
</feature>
<dbReference type="Ensembl" id="ENSHHUT00000070122.1">
    <property type="protein sequence ID" value="ENSHHUP00000067841.1"/>
    <property type="gene ID" value="ENSHHUG00000039992.1"/>
</dbReference>
<dbReference type="InterPro" id="IPR046336">
    <property type="entry name" value="Lon_prtase_N_sf"/>
</dbReference>
<evidence type="ECO:0000256" key="1">
    <source>
        <dbReference type="ARBA" id="ARBA00022723"/>
    </source>
</evidence>
<dbReference type="SUPFAM" id="SSF48452">
    <property type="entry name" value="TPR-like"/>
    <property type="match status" value="1"/>
</dbReference>
<reference evidence="8" key="2">
    <citation type="submission" date="2025-08" db="UniProtKB">
        <authorList>
            <consortium name="Ensembl"/>
        </authorList>
    </citation>
    <scope>IDENTIFICATION</scope>
</reference>
<dbReference type="InterPro" id="IPR011990">
    <property type="entry name" value="TPR-like_helical_dom_sf"/>
</dbReference>
<dbReference type="PROSITE" id="PS50089">
    <property type="entry name" value="ZF_RING_2"/>
    <property type="match status" value="2"/>
</dbReference>
<keyword evidence="1" id="KW-0479">Metal-binding</keyword>
<sequence>MDLLECPICLFLMCEPATMSCGHSFCRSCLGNYLPSRCPACKERFKQKDAKNIKNTILIFSVIEKCCPEETRMKCHILEKLKTSEFKEALRIADEGIQLAPGDVSLKVWRAEASMGLRLFSDALRDLEDICCVRPKWTEGFFRKGNVLLEMGRQSESLIQFHRCLKLQADFTPAKSQIKKILEAEGMSVPEEVPQILQVVTEYLRDPCPPITSLFPAGPTQSHTHSHAESLRFPQEEGADEDSRGVSENGSKVKHGTSTECCLSLCQAVSFLPTAEDDEEMMRKEERHSRGGCSLDRRDSLSVLTVADFECPLCIRLFYEPVTTPCGHTFCRTCLERSLDHNLRCPLCKQPLQEYFKNRKYNPTVLLQEIMSRLFPLQLDERKQVHETEMAELSNLTKDIPIFVCAVAYPGVPCPLHIFEPRYRLMMRRCMETGTRKFGMCSYEHGKGFADYGCMLEIHSLEVLPDGRSYVDCVGGSRFRVLKRGQRDGYHTADVEYMEDHKAEGSELELLQSLHDSVYEQAQDWYTRLNTRLREQISRQYGTMPDKDDNIQVGTHTYRQTLPITYHSQTSTYLVSNIISHCLSLPVSLSLSLSLPVSLSLSLSLPVSLSPSLSLSRSLPPCLSLSLRPPATVQRGVGGCCQFSNWTLPTRPPCCPCPPSRIAWDTCASFWSTFPRAREEEEFEGDRGIQLYFVSDANPVPYTEESLQT</sequence>
<dbReference type="GO" id="GO:0061630">
    <property type="term" value="F:ubiquitin protein ligase activity"/>
    <property type="evidence" value="ECO:0007669"/>
    <property type="project" value="TreeGrafter"/>
</dbReference>
<dbReference type="InterPro" id="IPR015947">
    <property type="entry name" value="PUA-like_sf"/>
</dbReference>
<dbReference type="SMART" id="SM00184">
    <property type="entry name" value="RING"/>
    <property type="match status" value="2"/>
</dbReference>
<name>A0A4W5PSV6_9TELE</name>
<keyword evidence="2 4" id="KW-0863">Zinc-finger</keyword>
<evidence type="ECO:0000256" key="4">
    <source>
        <dbReference type="PROSITE-ProRule" id="PRU00175"/>
    </source>
</evidence>
<dbReference type="Pfam" id="PF02190">
    <property type="entry name" value="LON_substr_bdg"/>
    <property type="match status" value="1"/>
</dbReference>
<dbReference type="Gene3D" id="3.30.40.10">
    <property type="entry name" value="Zinc/RING finger domain, C3HC4 (zinc finger)"/>
    <property type="match status" value="2"/>
</dbReference>
<reference evidence="9" key="1">
    <citation type="submission" date="2018-06" db="EMBL/GenBank/DDBJ databases">
        <title>Genome assembly of Danube salmon.</title>
        <authorList>
            <person name="Macqueen D.J."/>
            <person name="Gundappa M.K."/>
        </authorList>
    </citation>
    <scope>NUCLEOTIDE SEQUENCE [LARGE SCALE GENOMIC DNA]</scope>
</reference>
<proteinExistence type="predicted"/>
<dbReference type="GO" id="GO:0005737">
    <property type="term" value="C:cytoplasm"/>
    <property type="evidence" value="ECO:0007669"/>
    <property type="project" value="UniProtKB-ARBA"/>
</dbReference>
<protein>
    <submittedName>
        <fullName evidence="8">LON peptidase N-terminal domain and ring finger 4</fullName>
    </submittedName>
</protein>
<dbReference type="InterPro" id="IPR001841">
    <property type="entry name" value="Znf_RING"/>
</dbReference>
<dbReference type="Gene3D" id="1.25.40.10">
    <property type="entry name" value="Tetratricopeptide repeat domain"/>
    <property type="match status" value="1"/>
</dbReference>
<dbReference type="InterPro" id="IPR013083">
    <property type="entry name" value="Znf_RING/FYVE/PHD"/>
</dbReference>
<evidence type="ECO:0000259" key="6">
    <source>
        <dbReference type="PROSITE" id="PS50089"/>
    </source>
</evidence>
<dbReference type="InterPro" id="IPR027370">
    <property type="entry name" value="Znf-RING_euk"/>
</dbReference>
<keyword evidence="9" id="KW-1185">Reference proteome</keyword>
<dbReference type="GO" id="GO:0008270">
    <property type="term" value="F:zinc ion binding"/>
    <property type="evidence" value="ECO:0007669"/>
    <property type="project" value="UniProtKB-KW"/>
</dbReference>
<evidence type="ECO:0000313" key="8">
    <source>
        <dbReference type="Ensembl" id="ENSHHUP00000067841.1"/>
    </source>
</evidence>
<dbReference type="PANTHER" id="PTHR23327:SF6">
    <property type="entry name" value="LON PEPTIDASE N-TERMINAL DOMAIN AND RING FINGER PROTEIN 1 ISOFORM X1"/>
    <property type="match status" value="1"/>
</dbReference>
<dbReference type="Pfam" id="PF13445">
    <property type="entry name" value="zf-RING_UBOX"/>
    <property type="match status" value="1"/>
</dbReference>
<dbReference type="AlphaFoldDB" id="A0A4W5PSV6"/>
<dbReference type="SUPFAM" id="SSF57850">
    <property type="entry name" value="RING/U-box"/>
    <property type="match status" value="2"/>
</dbReference>
<dbReference type="GeneTree" id="ENSGT00440000033329"/>
<evidence type="ECO:0000259" key="7">
    <source>
        <dbReference type="PROSITE" id="PS51787"/>
    </source>
</evidence>
<dbReference type="SUPFAM" id="SSF88697">
    <property type="entry name" value="PUA domain-like"/>
    <property type="match status" value="1"/>
</dbReference>
<reference evidence="8" key="3">
    <citation type="submission" date="2025-09" db="UniProtKB">
        <authorList>
            <consortium name="Ensembl"/>
        </authorList>
    </citation>
    <scope>IDENTIFICATION</scope>
</reference>
<feature type="domain" description="Lon N-terminal" evidence="7">
    <location>
        <begin position="390"/>
        <end position="610"/>
    </location>
</feature>
<evidence type="ECO:0000256" key="5">
    <source>
        <dbReference type="SAM" id="MobiDB-lite"/>
    </source>
</evidence>
<feature type="domain" description="RING-type" evidence="6">
    <location>
        <begin position="311"/>
        <end position="349"/>
    </location>
</feature>
<feature type="domain" description="RING-type" evidence="6">
    <location>
        <begin position="6"/>
        <end position="42"/>
    </location>
</feature>
<organism evidence="8 9">
    <name type="scientific">Hucho hucho</name>
    <name type="common">huchen</name>
    <dbReference type="NCBI Taxonomy" id="62062"/>
    <lineage>
        <taxon>Eukaryota</taxon>
        <taxon>Metazoa</taxon>
        <taxon>Chordata</taxon>
        <taxon>Craniata</taxon>
        <taxon>Vertebrata</taxon>
        <taxon>Euteleostomi</taxon>
        <taxon>Actinopterygii</taxon>
        <taxon>Neopterygii</taxon>
        <taxon>Teleostei</taxon>
        <taxon>Protacanthopterygii</taxon>
        <taxon>Salmoniformes</taxon>
        <taxon>Salmonidae</taxon>
        <taxon>Salmoninae</taxon>
        <taxon>Hucho</taxon>
    </lineage>
</organism>
<evidence type="ECO:0000256" key="3">
    <source>
        <dbReference type="ARBA" id="ARBA00022833"/>
    </source>
</evidence>
<dbReference type="Proteomes" id="UP000314982">
    <property type="component" value="Unassembled WGS sequence"/>
</dbReference>
<accession>A0A4W5PSV6</accession>
<dbReference type="InterPro" id="IPR003111">
    <property type="entry name" value="Lon_prtase_N"/>
</dbReference>
<evidence type="ECO:0000256" key="2">
    <source>
        <dbReference type="ARBA" id="ARBA00022771"/>
    </source>
</evidence>
<dbReference type="Gene3D" id="2.30.130.40">
    <property type="entry name" value="LON domain-like"/>
    <property type="match status" value="1"/>
</dbReference>
<evidence type="ECO:0000313" key="9">
    <source>
        <dbReference type="Proteomes" id="UP000314982"/>
    </source>
</evidence>
<dbReference type="Pfam" id="PF13923">
    <property type="entry name" value="zf-C3HC4_2"/>
    <property type="match status" value="1"/>
</dbReference>
<keyword evidence="3" id="KW-0862">Zinc</keyword>
<dbReference type="CDD" id="cd16514">
    <property type="entry name" value="RING-HC_LONFs_rpt2"/>
    <property type="match status" value="1"/>
</dbReference>
<dbReference type="PROSITE" id="PS00518">
    <property type="entry name" value="ZF_RING_1"/>
    <property type="match status" value="2"/>
</dbReference>
<dbReference type="STRING" id="62062.ENSHHUP00000067841"/>
<dbReference type="InterPro" id="IPR017907">
    <property type="entry name" value="Znf_RING_CS"/>
</dbReference>
<dbReference type="SMART" id="SM00464">
    <property type="entry name" value="LON"/>
    <property type="match status" value="1"/>
</dbReference>
<feature type="region of interest" description="Disordered" evidence="5">
    <location>
        <begin position="214"/>
        <end position="256"/>
    </location>
</feature>
<dbReference type="PANTHER" id="PTHR23327">
    <property type="entry name" value="RING FINGER PROTEIN 127"/>
    <property type="match status" value="1"/>
</dbReference>